<reference evidence="1" key="1">
    <citation type="submission" date="2022-10" db="EMBL/GenBank/DDBJ databases">
        <title>Rhodococcus ferula Z13 complete genome.</title>
        <authorList>
            <person name="Long X."/>
            <person name="Zang M."/>
        </authorList>
    </citation>
    <scope>NUCLEOTIDE SEQUENCE</scope>
    <source>
        <strain evidence="1">Z13</strain>
    </source>
</reference>
<evidence type="ECO:0000313" key="2">
    <source>
        <dbReference type="Proteomes" id="UP001156484"/>
    </source>
</evidence>
<gene>
    <name evidence="1" type="ORF">OED52_08880</name>
</gene>
<organism evidence="1 2">
    <name type="scientific">Rhodococcus sacchari</name>
    <dbReference type="NCBI Taxonomy" id="2962047"/>
    <lineage>
        <taxon>Bacteria</taxon>
        <taxon>Bacillati</taxon>
        <taxon>Actinomycetota</taxon>
        <taxon>Actinomycetes</taxon>
        <taxon>Mycobacteriales</taxon>
        <taxon>Nocardiaceae</taxon>
        <taxon>Rhodococcus</taxon>
    </lineage>
</organism>
<sequence length="191" mass="20488">MTADRPNEFGTSDHRRAELEAAERKAAGVIDPGVRALVVAVAVLILLGSFALPHAGSANGWEVLTFSQDAAAEEIALPSRLFVWFALVFGGLGSIIALVTGKWAAAWIALAGSAVSIIFGMLSIWSRQTLPAESTAGGPGIGLVLGWFAIIVIVFHWCRVVWARTSAQLEAEARLREEVAKDETPRLRRKD</sequence>
<name>A0ACD4DKN8_9NOCA</name>
<accession>A0ACD4DKN8</accession>
<protein>
    <submittedName>
        <fullName evidence="1">Uncharacterized protein</fullName>
    </submittedName>
</protein>
<dbReference type="EMBL" id="CP107551">
    <property type="protein sequence ID" value="UYP20612.1"/>
    <property type="molecule type" value="Genomic_DNA"/>
</dbReference>
<evidence type="ECO:0000313" key="1">
    <source>
        <dbReference type="EMBL" id="UYP20612.1"/>
    </source>
</evidence>
<dbReference type="Proteomes" id="UP001156484">
    <property type="component" value="Chromosome"/>
</dbReference>
<proteinExistence type="predicted"/>
<keyword evidence="2" id="KW-1185">Reference proteome</keyword>